<dbReference type="GO" id="GO:0003785">
    <property type="term" value="F:actin monomer binding"/>
    <property type="evidence" value="ECO:0007669"/>
    <property type="project" value="TreeGrafter"/>
</dbReference>
<dbReference type="GO" id="GO:0051489">
    <property type="term" value="P:regulation of filopodium assembly"/>
    <property type="evidence" value="ECO:0007669"/>
    <property type="project" value="TreeGrafter"/>
</dbReference>
<dbReference type="InParanoid" id="A0A1V9XZD2"/>
<dbReference type="AlphaFoldDB" id="A0A1V9XZD2"/>
<dbReference type="Proteomes" id="UP000192247">
    <property type="component" value="Unassembled WGS sequence"/>
</dbReference>
<reference evidence="4 5" key="1">
    <citation type="journal article" date="2017" name="Gigascience">
        <title>Draft genome of the honey bee ectoparasitic mite, Tropilaelaps mercedesae, is shaped by the parasitic life history.</title>
        <authorList>
            <person name="Dong X."/>
            <person name="Armstrong S.D."/>
            <person name="Xia D."/>
            <person name="Makepeace B.L."/>
            <person name="Darby A.C."/>
            <person name="Kadowaki T."/>
        </authorList>
    </citation>
    <scope>NUCLEOTIDE SEQUENCE [LARGE SCALE GENOMIC DNA]</scope>
    <source>
        <strain evidence="4">Wuxi-XJTLU</strain>
    </source>
</reference>
<comment type="caution">
    <text evidence="4">The sequence shown here is derived from an EMBL/GenBank/DDBJ whole genome shotgun (WGS) entry which is preliminary data.</text>
</comment>
<dbReference type="GO" id="GO:0051015">
    <property type="term" value="F:actin filament binding"/>
    <property type="evidence" value="ECO:0007669"/>
    <property type="project" value="TreeGrafter"/>
</dbReference>
<feature type="non-terminal residue" evidence="4">
    <location>
        <position position="190"/>
    </location>
</feature>
<evidence type="ECO:0000313" key="5">
    <source>
        <dbReference type="Proteomes" id="UP000192247"/>
    </source>
</evidence>
<dbReference type="FunCoup" id="A0A1V9XZD2">
    <property type="interactions" value="714"/>
</dbReference>
<dbReference type="GO" id="GO:0030425">
    <property type="term" value="C:dendrite"/>
    <property type="evidence" value="ECO:0007669"/>
    <property type="project" value="TreeGrafter"/>
</dbReference>
<dbReference type="GO" id="GO:0032433">
    <property type="term" value="C:filopodium tip"/>
    <property type="evidence" value="ECO:0007669"/>
    <property type="project" value="TreeGrafter"/>
</dbReference>
<dbReference type="InterPro" id="IPR033753">
    <property type="entry name" value="GCV_H/Fam206"/>
</dbReference>
<dbReference type="OrthoDB" id="48130at2759"/>
<dbReference type="GO" id="GO:0048813">
    <property type="term" value="P:dendrite morphogenesis"/>
    <property type="evidence" value="ECO:0007669"/>
    <property type="project" value="TreeGrafter"/>
</dbReference>
<protein>
    <recommendedName>
        <fullName evidence="2">Protein Abitram</fullName>
    </recommendedName>
    <alternativeName>
        <fullName evidence="3">Actin-binding transcription modulator</fullName>
    </alternativeName>
</protein>
<evidence type="ECO:0000256" key="1">
    <source>
        <dbReference type="ARBA" id="ARBA00010764"/>
    </source>
</evidence>
<comment type="similarity">
    <text evidence="1">Belongs to the ABITRAM family.</text>
</comment>
<dbReference type="InterPro" id="IPR039169">
    <property type="entry name" value="Abitram"/>
</dbReference>
<evidence type="ECO:0000256" key="2">
    <source>
        <dbReference type="ARBA" id="ARBA00019325"/>
    </source>
</evidence>
<gene>
    <name evidence="4" type="ORF">BIW11_06128</name>
</gene>
<dbReference type="Pfam" id="PF01597">
    <property type="entry name" value="GCV_H"/>
    <property type="match status" value="1"/>
</dbReference>
<evidence type="ECO:0000313" key="4">
    <source>
        <dbReference type="EMBL" id="OQR78856.1"/>
    </source>
</evidence>
<evidence type="ECO:0000256" key="3">
    <source>
        <dbReference type="ARBA" id="ARBA00030463"/>
    </source>
</evidence>
<dbReference type="SUPFAM" id="SSF51230">
    <property type="entry name" value="Single hybrid motif"/>
    <property type="match status" value="1"/>
</dbReference>
<dbReference type="EMBL" id="MNPL01001740">
    <property type="protein sequence ID" value="OQR78856.1"/>
    <property type="molecule type" value="Genomic_DNA"/>
</dbReference>
<dbReference type="InterPro" id="IPR011053">
    <property type="entry name" value="Single_hybrid_motif"/>
</dbReference>
<keyword evidence="5" id="KW-1185">Reference proteome</keyword>
<dbReference type="GO" id="GO:0005634">
    <property type="term" value="C:nucleus"/>
    <property type="evidence" value="ECO:0007669"/>
    <property type="project" value="TreeGrafter"/>
</dbReference>
<sequence length="190" mass="21449">MSNIDKNEELPTEVELSPLVSKNDARDWKSLNLVKRICGLPSPLERYFCPRFYVDFDSDRMSDMLVMLHSNRVGIVCLAPSHPIVRNCTHVLKVDFQINESLNRLDNKVSGKSKKGAQRVKKDSILCTVHTRLKAFKIQACVPGSLVEVNSRLTNEPSLLTSDPFQSGFIAIVLPPFHLEAELRSNAYTH</sequence>
<dbReference type="GO" id="GO:0030833">
    <property type="term" value="P:regulation of actin filament polymerization"/>
    <property type="evidence" value="ECO:0007669"/>
    <property type="project" value="TreeGrafter"/>
</dbReference>
<dbReference type="PANTHER" id="PTHR13651:SF0">
    <property type="entry name" value="PROTEIN ABITRAM"/>
    <property type="match status" value="1"/>
</dbReference>
<proteinExistence type="inferred from homology"/>
<organism evidence="4 5">
    <name type="scientific">Tropilaelaps mercedesae</name>
    <dbReference type="NCBI Taxonomy" id="418985"/>
    <lineage>
        <taxon>Eukaryota</taxon>
        <taxon>Metazoa</taxon>
        <taxon>Ecdysozoa</taxon>
        <taxon>Arthropoda</taxon>
        <taxon>Chelicerata</taxon>
        <taxon>Arachnida</taxon>
        <taxon>Acari</taxon>
        <taxon>Parasitiformes</taxon>
        <taxon>Mesostigmata</taxon>
        <taxon>Gamasina</taxon>
        <taxon>Dermanyssoidea</taxon>
        <taxon>Laelapidae</taxon>
        <taxon>Tropilaelaps</taxon>
    </lineage>
</organism>
<dbReference type="Gene3D" id="2.40.50.100">
    <property type="match status" value="1"/>
</dbReference>
<dbReference type="STRING" id="418985.A0A1V9XZD2"/>
<dbReference type="PANTHER" id="PTHR13651">
    <property type="entry name" value="PROTEIN ABITRAM"/>
    <property type="match status" value="1"/>
</dbReference>
<name>A0A1V9XZD2_9ACAR</name>
<accession>A0A1V9XZD2</accession>
<dbReference type="GO" id="GO:0030027">
    <property type="term" value="C:lamellipodium"/>
    <property type="evidence" value="ECO:0007669"/>
    <property type="project" value="TreeGrafter"/>
</dbReference>